<organism evidence="2">
    <name type="scientific">marine metagenome</name>
    <dbReference type="NCBI Taxonomy" id="408172"/>
    <lineage>
        <taxon>unclassified sequences</taxon>
        <taxon>metagenomes</taxon>
        <taxon>ecological metagenomes</taxon>
    </lineage>
</organism>
<dbReference type="SUPFAM" id="SSF54593">
    <property type="entry name" value="Glyoxalase/Bleomycin resistance protein/Dihydroxybiphenyl dioxygenase"/>
    <property type="match status" value="1"/>
</dbReference>
<protein>
    <recommendedName>
        <fullName evidence="1">VOC domain-containing protein</fullName>
    </recommendedName>
</protein>
<feature type="domain" description="VOC" evidence="1">
    <location>
        <begin position="31"/>
        <end position="178"/>
    </location>
</feature>
<dbReference type="AlphaFoldDB" id="A0A381TGG3"/>
<evidence type="ECO:0000313" key="2">
    <source>
        <dbReference type="EMBL" id="SVA14618.1"/>
    </source>
</evidence>
<dbReference type="InterPro" id="IPR029068">
    <property type="entry name" value="Glyas_Bleomycin-R_OHBP_Dase"/>
</dbReference>
<reference evidence="2" key="1">
    <citation type="submission" date="2018-05" db="EMBL/GenBank/DDBJ databases">
        <authorList>
            <person name="Lanie J.A."/>
            <person name="Ng W.-L."/>
            <person name="Kazmierczak K.M."/>
            <person name="Andrzejewski T.M."/>
            <person name="Davidsen T.M."/>
            <person name="Wayne K.J."/>
            <person name="Tettelin H."/>
            <person name="Glass J.I."/>
            <person name="Rusch D."/>
            <person name="Podicherti R."/>
            <person name="Tsui H.-C.T."/>
            <person name="Winkler M.E."/>
        </authorList>
    </citation>
    <scope>NUCLEOTIDE SEQUENCE</scope>
</reference>
<gene>
    <name evidence="2" type="ORF">METZ01_LOCUS67472</name>
</gene>
<proteinExistence type="predicted"/>
<accession>A0A381TGG3</accession>
<dbReference type="Gene3D" id="3.10.180.10">
    <property type="entry name" value="2,3-Dihydroxybiphenyl 1,2-Dioxygenase, domain 1"/>
    <property type="match status" value="2"/>
</dbReference>
<dbReference type="EMBL" id="UINC01004479">
    <property type="protein sequence ID" value="SVA14618.1"/>
    <property type="molecule type" value="Genomic_DNA"/>
</dbReference>
<dbReference type="InterPro" id="IPR037523">
    <property type="entry name" value="VOC_core"/>
</dbReference>
<dbReference type="PROSITE" id="PS51819">
    <property type="entry name" value="VOC"/>
    <property type="match status" value="1"/>
</dbReference>
<sequence length="351" mass="39663">MVKIASNDSIDDKKGLLKGLKMTTTKPIYTQLNFVIISVENLEESLRFYTDTIGLNHSPIEECRENTTKDFWSVSSDTNIRQVLCFRDNSEIGQILLIEFSNKEKTYIKPDQDFGMIRGLWNINFYVEDILTSVQVLKSKGYCPWTDPILHKIGENVGSPIEVILDGPDRIAINLVQLPKNSENQSIQEICDYFQSNGTTRLGFTEVVTTSHCVQSTADAALFYQHVLGMDMMFQDTLKSPESNLFLRRPYDGQTQITFLQGSHHYGKVVLSEPLNYEVPNTIDIARPPNIGYFSQGFFVDSLDRAIQACKELNVVLWQNALLTIGDYGDCNSLLVQCPGSDALIALFEKK</sequence>
<evidence type="ECO:0000259" key="1">
    <source>
        <dbReference type="PROSITE" id="PS51819"/>
    </source>
</evidence>
<name>A0A381TGG3_9ZZZZ</name>